<reference evidence="2" key="1">
    <citation type="journal article" date="2022" name="Mol. Ecol. Resour.">
        <title>The genomes of chicory, endive, great burdock and yacon provide insights into Asteraceae palaeo-polyploidization history and plant inulin production.</title>
        <authorList>
            <person name="Fan W."/>
            <person name="Wang S."/>
            <person name="Wang H."/>
            <person name="Wang A."/>
            <person name="Jiang F."/>
            <person name="Liu H."/>
            <person name="Zhao H."/>
            <person name="Xu D."/>
            <person name="Zhang Y."/>
        </authorList>
    </citation>
    <scope>NUCLEOTIDE SEQUENCE [LARGE SCALE GENOMIC DNA]</scope>
    <source>
        <strain evidence="2">cv. Punajuju</strain>
    </source>
</reference>
<accession>A0ACB9AIB8</accession>
<organism evidence="1 2">
    <name type="scientific">Cichorium intybus</name>
    <name type="common">Chicory</name>
    <dbReference type="NCBI Taxonomy" id="13427"/>
    <lineage>
        <taxon>Eukaryota</taxon>
        <taxon>Viridiplantae</taxon>
        <taxon>Streptophyta</taxon>
        <taxon>Embryophyta</taxon>
        <taxon>Tracheophyta</taxon>
        <taxon>Spermatophyta</taxon>
        <taxon>Magnoliopsida</taxon>
        <taxon>eudicotyledons</taxon>
        <taxon>Gunneridae</taxon>
        <taxon>Pentapetalae</taxon>
        <taxon>asterids</taxon>
        <taxon>campanulids</taxon>
        <taxon>Asterales</taxon>
        <taxon>Asteraceae</taxon>
        <taxon>Cichorioideae</taxon>
        <taxon>Cichorieae</taxon>
        <taxon>Cichoriinae</taxon>
        <taxon>Cichorium</taxon>
    </lineage>
</organism>
<comment type="caution">
    <text evidence="1">The sequence shown here is derived from an EMBL/GenBank/DDBJ whole genome shotgun (WGS) entry which is preliminary data.</text>
</comment>
<gene>
    <name evidence="1" type="ORF">L2E82_39660</name>
</gene>
<keyword evidence="2" id="KW-1185">Reference proteome</keyword>
<dbReference type="Proteomes" id="UP001055811">
    <property type="component" value="Linkage Group LG07"/>
</dbReference>
<protein>
    <submittedName>
        <fullName evidence="1">Uncharacterized protein</fullName>
    </submittedName>
</protein>
<reference evidence="1 2" key="2">
    <citation type="journal article" date="2022" name="Mol. Ecol. Resour.">
        <title>The genomes of chicory, endive, great burdock and yacon provide insights into Asteraceae paleo-polyploidization history and plant inulin production.</title>
        <authorList>
            <person name="Fan W."/>
            <person name="Wang S."/>
            <person name="Wang H."/>
            <person name="Wang A."/>
            <person name="Jiang F."/>
            <person name="Liu H."/>
            <person name="Zhao H."/>
            <person name="Xu D."/>
            <person name="Zhang Y."/>
        </authorList>
    </citation>
    <scope>NUCLEOTIDE SEQUENCE [LARGE SCALE GENOMIC DNA]</scope>
    <source>
        <strain evidence="2">cv. Punajuju</strain>
        <tissue evidence="1">Leaves</tissue>
    </source>
</reference>
<dbReference type="EMBL" id="CM042015">
    <property type="protein sequence ID" value="KAI3709892.1"/>
    <property type="molecule type" value="Genomic_DNA"/>
</dbReference>
<name>A0ACB9AIB8_CICIN</name>
<evidence type="ECO:0000313" key="2">
    <source>
        <dbReference type="Proteomes" id="UP001055811"/>
    </source>
</evidence>
<sequence length="335" mass="37693">MGTSFKCPGFRFKPTDDELVMYFLKKKLLGIKLDPEVIAEVNINDFSPWDLQAKSILSGDQEWYFFCPVSKKYTNGPRKNRATETGYWKGTGKYKEVTYKGRIVAIKKTLIFHTGHLPKGTRTDWVMHEFLMKDEDLANQGVAQEAYVLCRVFEKSGLGPKNGAQYGAPYEEKDWDDDDDDDKSTVTSSMMVSVLVNPDNVSGSSMKNITSNEPGPSTVTPSAKMLDPNNASTSTITSWRNERLTDVTVNDDVMVTSLQNNNTQEVEDRKGKKVSSEEDNGNGMYEELMHASNQHDLSLDMVNGFNVEEFDVGYDSLDELLDGFTVDDLRKLSED</sequence>
<proteinExistence type="predicted"/>
<evidence type="ECO:0000313" key="1">
    <source>
        <dbReference type="EMBL" id="KAI3709892.1"/>
    </source>
</evidence>